<dbReference type="PIRSF" id="PIRSF028846">
    <property type="entry name" value="UCP028846"/>
    <property type="match status" value="1"/>
</dbReference>
<name>S9VW18_SCHCR</name>
<dbReference type="PANTHER" id="PTHR31047">
    <property type="entry name" value="MEIOTICALLY UP-REGULATED GENE 157 PROTEIN"/>
    <property type="match status" value="1"/>
</dbReference>
<dbReference type="eggNOG" id="ENOG502QR7D">
    <property type="taxonomic scope" value="Eukaryota"/>
</dbReference>
<dbReference type="GeneID" id="25035502"/>
<sequence>MIAFWSLFILFSVSLANSFEFAWKACPNFKDFSTRKHFPLDGSLKLPFQRPVQACRTFHSQAVEQTIDDVKSQLADEDLARLFENCMPNTLDTTIRWHSEYSEHPQTLVITGDIPAEWIRDSANQLAPYLPLVKSDRPLSSLILGAIQTQAEMLIQFPYCNAFQPPKQSHIGGNDNGQSDRVTPAYDPQVVFECKYELDSLAAFLKLSHSYWLYSKDESIFTPKWISTVQVIFRVLEEQSTPTFDERTGLPKHPVYTFLRQTDAGTETLGLSGRGFPLNRNSSLVRTAFRPSDDASILQYLIPANAMMVVELSHLYEMLEAAGHADLAKLAMTWANKISDGIRENGIVEHPKFGKVYAYEVDGYGSAIFMDDANIPSLLSLPYLGFVERDDPVYLNTRKMVLSPDGNPYFLKGSVISGIGGPHIGLRNVWPMSLIIQAITSDDDDEIRSLLNTIKRSTAGLGLMHESVDVTSFARYTRSWFSWANSLYAELIIDLLERKPHLLKEDQST</sequence>
<dbReference type="AlphaFoldDB" id="S9VW18"/>
<dbReference type="EMBL" id="KE546993">
    <property type="protein sequence ID" value="EPY50414.1"/>
    <property type="molecule type" value="Genomic_DNA"/>
</dbReference>
<dbReference type="RefSeq" id="XP_013024897.1">
    <property type="nucleotide sequence ID" value="XM_013169443.1"/>
</dbReference>
<dbReference type="InterPro" id="IPR008928">
    <property type="entry name" value="6-hairpin_glycosidase_sf"/>
</dbReference>
<dbReference type="Gene3D" id="1.50.10.10">
    <property type="match status" value="1"/>
</dbReference>
<dbReference type="SMART" id="SM01149">
    <property type="entry name" value="DUF1237"/>
    <property type="match status" value="1"/>
</dbReference>
<evidence type="ECO:0000313" key="2">
    <source>
        <dbReference type="EMBL" id="EPY50414.1"/>
    </source>
</evidence>
<dbReference type="HOGENOM" id="CLU_023537_1_1_1"/>
<gene>
    <name evidence="2" type="ORF">SPOG_01171</name>
</gene>
<evidence type="ECO:0000256" key="1">
    <source>
        <dbReference type="SAM" id="SignalP"/>
    </source>
</evidence>
<dbReference type="Pfam" id="PF06824">
    <property type="entry name" value="Glyco_hydro_125"/>
    <property type="match status" value="1"/>
</dbReference>
<dbReference type="InterPro" id="IPR012341">
    <property type="entry name" value="6hp_glycosidase-like_sf"/>
</dbReference>
<dbReference type="GO" id="GO:0005975">
    <property type="term" value="P:carbohydrate metabolic process"/>
    <property type="evidence" value="ECO:0007669"/>
    <property type="project" value="InterPro"/>
</dbReference>
<feature type="signal peptide" evidence="1">
    <location>
        <begin position="1"/>
        <end position="18"/>
    </location>
</feature>
<evidence type="ECO:0008006" key="4">
    <source>
        <dbReference type="Google" id="ProtNLM"/>
    </source>
</evidence>
<dbReference type="PANTHER" id="PTHR31047:SF0">
    <property type="entry name" value="MEIOTICALLY UP-REGULATED GENE 157 PROTEIN"/>
    <property type="match status" value="1"/>
</dbReference>
<feature type="chain" id="PRO_5004558809" description="DUF1237 family protein" evidence="1">
    <location>
        <begin position="19"/>
        <end position="509"/>
    </location>
</feature>
<dbReference type="SUPFAM" id="SSF48208">
    <property type="entry name" value="Six-hairpin glycosidases"/>
    <property type="match status" value="1"/>
</dbReference>
<dbReference type="GO" id="GO:0003824">
    <property type="term" value="F:catalytic activity"/>
    <property type="evidence" value="ECO:0007669"/>
    <property type="project" value="UniProtKB-ARBA"/>
</dbReference>
<dbReference type="InterPro" id="IPR008313">
    <property type="entry name" value="GH125"/>
</dbReference>
<dbReference type="OMA" id="WFAWCNS"/>
<reference evidence="2 3" key="1">
    <citation type="journal article" date="2011" name="Science">
        <title>Comparative functional genomics of the fission yeasts.</title>
        <authorList>
            <person name="Rhind N."/>
            <person name="Chen Z."/>
            <person name="Yassour M."/>
            <person name="Thompson D.A."/>
            <person name="Haas B.J."/>
            <person name="Habib N."/>
            <person name="Wapinski I."/>
            <person name="Roy S."/>
            <person name="Lin M.F."/>
            <person name="Heiman D.I."/>
            <person name="Young S.K."/>
            <person name="Furuya K."/>
            <person name="Guo Y."/>
            <person name="Pidoux A."/>
            <person name="Chen H.M."/>
            <person name="Robbertse B."/>
            <person name="Goldberg J.M."/>
            <person name="Aoki K."/>
            <person name="Bayne E.H."/>
            <person name="Berlin A.M."/>
            <person name="Desjardins C.A."/>
            <person name="Dobbs E."/>
            <person name="Dukaj L."/>
            <person name="Fan L."/>
            <person name="FitzGerald M.G."/>
            <person name="French C."/>
            <person name="Gujja S."/>
            <person name="Hansen K."/>
            <person name="Keifenheim D."/>
            <person name="Levin J.Z."/>
            <person name="Mosher R.A."/>
            <person name="Mueller C.A."/>
            <person name="Pfiffner J."/>
            <person name="Priest M."/>
            <person name="Russ C."/>
            <person name="Smialowska A."/>
            <person name="Swoboda P."/>
            <person name="Sykes S.M."/>
            <person name="Vaughn M."/>
            <person name="Vengrova S."/>
            <person name="Yoder R."/>
            <person name="Zeng Q."/>
            <person name="Allshire R."/>
            <person name="Baulcombe D."/>
            <person name="Birren B.W."/>
            <person name="Brown W."/>
            <person name="Ekwall K."/>
            <person name="Kellis M."/>
            <person name="Leatherwood J."/>
            <person name="Levin H."/>
            <person name="Margalit H."/>
            <person name="Martienssen R."/>
            <person name="Nieduszynski C.A."/>
            <person name="Spatafora J.W."/>
            <person name="Friedman N."/>
            <person name="Dalgaard J.Z."/>
            <person name="Baumann P."/>
            <person name="Niki H."/>
            <person name="Regev A."/>
            <person name="Nusbaum C."/>
        </authorList>
    </citation>
    <scope>NUCLEOTIDE SEQUENCE [LARGE SCALE GENOMIC DNA]</scope>
    <source>
        <strain evidence="3">OY26 / ATCC MYA-4695 / CBS 11777 / NBRC 106824 / NRRL Y48691</strain>
    </source>
</reference>
<proteinExistence type="predicted"/>
<keyword evidence="1" id="KW-0732">Signal</keyword>
<organism evidence="2 3">
    <name type="scientific">Schizosaccharomyces cryophilus (strain OY26 / ATCC MYA-4695 / CBS 11777 / NBRC 106824 / NRRL Y48691)</name>
    <name type="common">Fission yeast</name>
    <dbReference type="NCBI Taxonomy" id="653667"/>
    <lineage>
        <taxon>Eukaryota</taxon>
        <taxon>Fungi</taxon>
        <taxon>Dikarya</taxon>
        <taxon>Ascomycota</taxon>
        <taxon>Taphrinomycotina</taxon>
        <taxon>Schizosaccharomycetes</taxon>
        <taxon>Schizosaccharomycetales</taxon>
        <taxon>Schizosaccharomycetaceae</taxon>
        <taxon>Schizosaccharomyces</taxon>
    </lineage>
</organism>
<dbReference type="STRING" id="653667.S9VW18"/>
<dbReference type="OrthoDB" id="7771656at2759"/>
<evidence type="ECO:0000313" key="3">
    <source>
        <dbReference type="Proteomes" id="UP000015464"/>
    </source>
</evidence>
<keyword evidence="3" id="KW-1185">Reference proteome</keyword>
<dbReference type="Proteomes" id="UP000015464">
    <property type="component" value="Unassembled WGS sequence"/>
</dbReference>
<accession>S9VW18</accession>
<protein>
    <recommendedName>
        <fullName evidence="4">DUF1237 family protein</fullName>
    </recommendedName>
</protein>